<evidence type="ECO:0000259" key="1">
    <source>
        <dbReference type="Pfam" id="PF13843"/>
    </source>
</evidence>
<sequence>MAGSSKSARFGDSKLEETLRQWYDELEIFKSNDEDVQEMFATGGTGRDIFRSIMSLKGVYVLLACLRFDNADDREARKAYDRIVAASWIFERFVKNCQDCYSIGEGLLL</sequence>
<evidence type="ECO:0000313" key="2">
    <source>
        <dbReference type="EMBL" id="CAH2006382.1"/>
    </source>
</evidence>
<dbReference type="Proteomes" id="UP001152888">
    <property type="component" value="Unassembled WGS sequence"/>
</dbReference>
<name>A0A9P0M5W1_ACAOB</name>
<gene>
    <name evidence="2" type="ORF">ACAOBT_LOCUS29066</name>
</gene>
<dbReference type="EMBL" id="CAKOFQ010007683">
    <property type="protein sequence ID" value="CAH2006382.1"/>
    <property type="molecule type" value="Genomic_DNA"/>
</dbReference>
<comment type="caution">
    <text evidence="2">The sequence shown here is derived from an EMBL/GenBank/DDBJ whole genome shotgun (WGS) entry which is preliminary data.</text>
</comment>
<dbReference type="InterPro" id="IPR029526">
    <property type="entry name" value="PGBD"/>
</dbReference>
<dbReference type="AlphaFoldDB" id="A0A9P0M5W1"/>
<dbReference type="OrthoDB" id="6782332at2759"/>
<reference evidence="2" key="1">
    <citation type="submission" date="2022-03" db="EMBL/GenBank/DDBJ databases">
        <authorList>
            <person name="Sayadi A."/>
        </authorList>
    </citation>
    <scope>NUCLEOTIDE SEQUENCE</scope>
</reference>
<accession>A0A9P0M5W1</accession>
<keyword evidence="3" id="KW-1185">Reference proteome</keyword>
<protein>
    <recommendedName>
        <fullName evidence="1">PiggyBac transposable element-derived protein domain-containing protein</fullName>
    </recommendedName>
</protein>
<feature type="domain" description="PiggyBac transposable element-derived protein" evidence="1">
    <location>
        <begin position="34"/>
        <end position="107"/>
    </location>
</feature>
<proteinExistence type="predicted"/>
<evidence type="ECO:0000313" key="3">
    <source>
        <dbReference type="Proteomes" id="UP001152888"/>
    </source>
</evidence>
<organism evidence="2 3">
    <name type="scientific">Acanthoscelides obtectus</name>
    <name type="common">Bean weevil</name>
    <name type="synonym">Bruchus obtectus</name>
    <dbReference type="NCBI Taxonomy" id="200917"/>
    <lineage>
        <taxon>Eukaryota</taxon>
        <taxon>Metazoa</taxon>
        <taxon>Ecdysozoa</taxon>
        <taxon>Arthropoda</taxon>
        <taxon>Hexapoda</taxon>
        <taxon>Insecta</taxon>
        <taxon>Pterygota</taxon>
        <taxon>Neoptera</taxon>
        <taxon>Endopterygota</taxon>
        <taxon>Coleoptera</taxon>
        <taxon>Polyphaga</taxon>
        <taxon>Cucujiformia</taxon>
        <taxon>Chrysomeloidea</taxon>
        <taxon>Chrysomelidae</taxon>
        <taxon>Bruchinae</taxon>
        <taxon>Bruchini</taxon>
        <taxon>Acanthoscelides</taxon>
    </lineage>
</organism>
<dbReference type="Pfam" id="PF13843">
    <property type="entry name" value="DDE_Tnp_1_7"/>
    <property type="match status" value="1"/>
</dbReference>